<dbReference type="PROSITE" id="PS00010">
    <property type="entry name" value="ASX_HYDROXYL"/>
    <property type="match status" value="1"/>
</dbReference>
<evidence type="ECO:0000256" key="2">
    <source>
        <dbReference type="ARBA" id="ARBA00022729"/>
    </source>
</evidence>
<dbReference type="OrthoDB" id="5511777at2"/>
<dbReference type="FunFam" id="2.10.25.10:FF:000230">
    <property type="entry name" value="Delta-like protein"/>
    <property type="match status" value="1"/>
</dbReference>
<feature type="chain" id="PRO_5002511850" evidence="7">
    <location>
        <begin position="21"/>
        <end position="580"/>
    </location>
</feature>
<feature type="domain" description="EGF-like" evidence="8">
    <location>
        <begin position="105"/>
        <end position="142"/>
    </location>
</feature>
<dbReference type="Proteomes" id="UP000034883">
    <property type="component" value="Chromosome"/>
</dbReference>
<evidence type="ECO:0000256" key="5">
    <source>
        <dbReference type="ARBA" id="ARBA00023180"/>
    </source>
</evidence>
<dbReference type="PANTHER" id="PTHR24044">
    <property type="entry name" value="NOTCH LIGAND FAMILY MEMBER"/>
    <property type="match status" value="1"/>
</dbReference>
<dbReference type="EMBL" id="CP011125">
    <property type="protein sequence ID" value="AKF06775.1"/>
    <property type="molecule type" value="Genomic_DNA"/>
</dbReference>
<proteinExistence type="predicted"/>
<dbReference type="InterPro" id="IPR000152">
    <property type="entry name" value="EGF-type_Asp/Asn_hydroxyl_site"/>
</dbReference>
<name>A0A0F6W3U4_9BACT</name>
<keyword evidence="5" id="KW-0325">Glycoprotein</keyword>
<protein>
    <submittedName>
        <fullName evidence="9">Outer membrane autotransporter barrel domain protein</fullName>
    </submittedName>
</protein>
<keyword evidence="2 7" id="KW-0732">Signal</keyword>
<feature type="domain" description="EGF-like" evidence="8">
    <location>
        <begin position="144"/>
        <end position="181"/>
    </location>
</feature>
<dbReference type="InterPro" id="IPR050906">
    <property type="entry name" value="Notch_signaling"/>
</dbReference>
<feature type="region of interest" description="Disordered" evidence="6">
    <location>
        <begin position="24"/>
        <end position="70"/>
    </location>
</feature>
<keyword evidence="10" id="KW-1185">Reference proteome</keyword>
<dbReference type="AlphaFoldDB" id="A0A0F6W3U4"/>
<dbReference type="STRING" id="927083.DB32_003924"/>
<keyword evidence="4" id="KW-1015">Disulfide bond</keyword>
<evidence type="ECO:0000256" key="6">
    <source>
        <dbReference type="SAM" id="MobiDB-lite"/>
    </source>
</evidence>
<dbReference type="GO" id="GO:0005112">
    <property type="term" value="F:Notch binding"/>
    <property type="evidence" value="ECO:0007669"/>
    <property type="project" value="TreeGrafter"/>
</dbReference>
<dbReference type="RefSeq" id="WP_053233940.1">
    <property type="nucleotide sequence ID" value="NZ_CP011125.1"/>
</dbReference>
<dbReference type="SUPFAM" id="SSF57196">
    <property type="entry name" value="EGF/Laminin"/>
    <property type="match status" value="2"/>
</dbReference>
<dbReference type="PROSITE" id="PS50026">
    <property type="entry name" value="EGF_3"/>
    <property type="match status" value="3"/>
</dbReference>
<dbReference type="InterPro" id="IPR001881">
    <property type="entry name" value="EGF-like_Ca-bd_dom"/>
</dbReference>
<evidence type="ECO:0000256" key="4">
    <source>
        <dbReference type="ARBA" id="ARBA00023157"/>
    </source>
</evidence>
<evidence type="ECO:0000259" key="8">
    <source>
        <dbReference type="PROSITE" id="PS50026"/>
    </source>
</evidence>
<evidence type="ECO:0000313" key="9">
    <source>
        <dbReference type="EMBL" id="AKF06775.1"/>
    </source>
</evidence>
<dbReference type="GO" id="GO:0005509">
    <property type="term" value="F:calcium ion binding"/>
    <property type="evidence" value="ECO:0007669"/>
    <property type="project" value="InterPro"/>
</dbReference>
<dbReference type="PROSITE" id="PS01186">
    <property type="entry name" value="EGF_2"/>
    <property type="match status" value="1"/>
</dbReference>
<evidence type="ECO:0000256" key="3">
    <source>
        <dbReference type="ARBA" id="ARBA00022737"/>
    </source>
</evidence>
<dbReference type="KEGG" id="samy:DB32_003924"/>
<sequence length="580" mass="57933">MPSTRFLASALVLVATVALGGCDSDVTPDDRDAGSLPTRDASPGDASFLDASPHDASRARSDGDAPSPCDTDPGPCGVGNGCEPDDEGGFVCTCTPPLAGERCEVVDGCAGTPCANGGTCAPDDERGYVCTCAAGFSGPTCETIDVPCPSVNPCLNGGTCVDGVGAYTCDCLEGFGADDCSVACGTASTGATAVADGDWTAAATWGGVVPSSGTFVTIPEGTTVTIPAGAAVRSFRCATVTVTGTLVNRGELIIDGTLVLRGPDPATPATFTNEGTLVLRHTLTTGAAEGPSAFVNASGGTITSHGTFGLHRFTNEGTWTVASGTVECTSRDSCAFLNAGTMTLAAGATFDANVSAGESATNTGTLVNHGHIDTSRRFENRGTLTNTGTLDTYTDAAVSCGFTNAAAATLVNAGGIRLHCQLTNAGTITNTGSMQVNADRGRLLNEGTLTNEVGGAIESYGALDNAGTFVNRGDLDLHAADIGMTNTGTLTTHGMLTVGGRFRMLAGGTVIIAVGGSLETSVGVGNWGTLDIYGSLTTWAPEGGLSNSGTAHERCGSTVLRASGAPGWTGTPAIVEAPCP</sequence>
<dbReference type="CDD" id="cd00054">
    <property type="entry name" value="EGF_CA"/>
    <property type="match status" value="2"/>
</dbReference>
<dbReference type="Gene3D" id="2.10.25.10">
    <property type="entry name" value="Laminin"/>
    <property type="match status" value="2"/>
</dbReference>
<accession>A0A0F6W3U4</accession>
<feature type="compositionally biased region" description="Basic and acidic residues" evidence="6">
    <location>
        <begin position="52"/>
        <end position="63"/>
    </location>
</feature>
<dbReference type="GO" id="GO:0005886">
    <property type="term" value="C:plasma membrane"/>
    <property type="evidence" value="ECO:0007669"/>
    <property type="project" value="UniProtKB-ARBA"/>
</dbReference>
<dbReference type="PROSITE" id="PS00022">
    <property type="entry name" value="EGF_1"/>
    <property type="match status" value="2"/>
</dbReference>
<dbReference type="InterPro" id="IPR000742">
    <property type="entry name" value="EGF"/>
</dbReference>
<keyword evidence="3" id="KW-0677">Repeat</keyword>
<dbReference type="PANTHER" id="PTHR24044:SF420">
    <property type="entry name" value="DELTA AND NOTCH-LIKE EPIDERMAL GROWTH FACTOR-RELATED RECEPTOR ISOFORM X1"/>
    <property type="match status" value="1"/>
</dbReference>
<evidence type="ECO:0000256" key="7">
    <source>
        <dbReference type="SAM" id="SignalP"/>
    </source>
</evidence>
<reference evidence="9 10" key="1">
    <citation type="submission" date="2015-03" db="EMBL/GenBank/DDBJ databases">
        <title>Genome assembly of Sandaracinus amylolyticus DSM 53668.</title>
        <authorList>
            <person name="Sharma G."/>
            <person name="Subramanian S."/>
        </authorList>
    </citation>
    <scope>NUCLEOTIDE SEQUENCE [LARGE SCALE GENOMIC DNA]</scope>
    <source>
        <strain evidence="9 10">DSM 53668</strain>
    </source>
</reference>
<dbReference type="SMART" id="SM00181">
    <property type="entry name" value="EGF"/>
    <property type="match status" value="3"/>
</dbReference>
<dbReference type="FunFam" id="2.10.25.10:FF:000122">
    <property type="entry name" value="Protein crumbs homolog 2"/>
    <property type="match status" value="1"/>
</dbReference>
<evidence type="ECO:0000256" key="1">
    <source>
        <dbReference type="ARBA" id="ARBA00022536"/>
    </source>
</evidence>
<evidence type="ECO:0000313" key="10">
    <source>
        <dbReference type="Proteomes" id="UP000034883"/>
    </source>
</evidence>
<dbReference type="PROSITE" id="PS51257">
    <property type="entry name" value="PROKAR_LIPOPROTEIN"/>
    <property type="match status" value="1"/>
</dbReference>
<feature type="domain" description="EGF-like" evidence="8">
    <location>
        <begin position="65"/>
        <end position="104"/>
    </location>
</feature>
<feature type="signal peptide" evidence="7">
    <location>
        <begin position="1"/>
        <end position="20"/>
    </location>
</feature>
<dbReference type="GO" id="GO:0000902">
    <property type="term" value="P:cell morphogenesis"/>
    <property type="evidence" value="ECO:0007669"/>
    <property type="project" value="UniProtKB-ARBA"/>
</dbReference>
<gene>
    <name evidence="9" type="ORF">DB32_003924</name>
</gene>
<organism evidence="9 10">
    <name type="scientific">Sandaracinus amylolyticus</name>
    <dbReference type="NCBI Taxonomy" id="927083"/>
    <lineage>
        <taxon>Bacteria</taxon>
        <taxon>Pseudomonadati</taxon>
        <taxon>Myxococcota</taxon>
        <taxon>Polyangia</taxon>
        <taxon>Polyangiales</taxon>
        <taxon>Sandaracinaceae</taxon>
        <taxon>Sandaracinus</taxon>
    </lineage>
</organism>
<dbReference type="SMART" id="SM00179">
    <property type="entry name" value="EGF_CA"/>
    <property type="match status" value="3"/>
</dbReference>
<keyword evidence="1" id="KW-0245">EGF-like domain</keyword>
<dbReference type="Pfam" id="PF00008">
    <property type="entry name" value="EGF"/>
    <property type="match status" value="2"/>
</dbReference>